<evidence type="ECO:0000313" key="7">
    <source>
        <dbReference type="EMBL" id="CAB4987500.1"/>
    </source>
</evidence>
<feature type="domain" description="Methyltransferase" evidence="1">
    <location>
        <begin position="43"/>
        <end position="136"/>
    </location>
</feature>
<dbReference type="EMBL" id="CAESGF010000005">
    <property type="protein sequence ID" value="CAB4363404.1"/>
    <property type="molecule type" value="Genomic_DNA"/>
</dbReference>
<organism evidence="4">
    <name type="scientific">freshwater metagenome</name>
    <dbReference type="NCBI Taxonomy" id="449393"/>
    <lineage>
        <taxon>unclassified sequences</taxon>
        <taxon>metagenomes</taxon>
        <taxon>ecological metagenomes</taxon>
    </lineage>
</organism>
<dbReference type="EMBL" id="CAFBMT010000005">
    <property type="protein sequence ID" value="CAB4925173.1"/>
    <property type="molecule type" value="Genomic_DNA"/>
</dbReference>
<sequence length="243" mass="26141">MRGYHDASYGDAFADVYDEWYHGISDIESTTTTLGDLAAGPRVLELGVGTGRLAIPLAATGLEVHGLDTSAAMLEQLAAKDGSGDVVAHLGDMVDAMPDGPFGLVFVAYNTFFNLLSATRQQQCFAAAAARLGPQGCFVIEAFVPDPQHDARSGVSVRSVAADRVVLSVSTSDPERQQAEGQYVDITESGGVRLRPWSIRWATPAQLDEMAGAAGLQLRERWESFDRTPFGMDSERHVSVYSR</sequence>
<dbReference type="EMBL" id="CAFBOL010000026">
    <property type="protein sequence ID" value="CAB4987500.1"/>
    <property type="molecule type" value="Genomic_DNA"/>
</dbReference>
<dbReference type="CDD" id="cd02440">
    <property type="entry name" value="AdoMet_MTases"/>
    <property type="match status" value="1"/>
</dbReference>
<dbReference type="Gene3D" id="3.40.50.150">
    <property type="entry name" value="Vaccinia Virus protein VP39"/>
    <property type="match status" value="1"/>
</dbReference>
<dbReference type="SUPFAM" id="SSF53335">
    <property type="entry name" value="S-adenosyl-L-methionine-dependent methyltransferases"/>
    <property type="match status" value="1"/>
</dbReference>
<gene>
    <name evidence="3" type="ORF">UFOPK2656_01562</name>
    <name evidence="4" type="ORF">UFOPK3099_01907</name>
    <name evidence="5" type="ORF">UFOPK3267_01031</name>
    <name evidence="6" type="ORF">UFOPK3651_01116</name>
    <name evidence="7" type="ORF">UFOPK3931_01254</name>
    <name evidence="2" type="ORF">UFOPK4189_01183</name>
</gene>
<reference evidence="4" key="1">
    <citation type="submission" date="2020-05" db="EMBL/GenBank/DDBJ databases">
        <authorList>
            <person name="Chiriac C."/>
            <person name="Salcher M."/>
            <person name="Ghai R."/>
            <person name="Kavagutti S V."/>
        </authorList>
    </citation>
    <scope>NUCLEOTIDE SEQUENCE</scope>
</reference>
<dbReference type="EMBL" id="CAEZYF010000008">
    <property type="protein sequence ID" value="CAB4723498.1"/>
    <property type="molecule type" value="Genomic_DNA"/>
</dbReference>
<evidence type="ECO:0000313" key="3">
    <source>
        <dbReference type="EMBL" id="CAB4723498.1"/>
    </source>
</evidence>
<dbReference type="Pfam" id="PF13649">
    <property type="entry name" value="Methyltransf_25"/>
    <property type="match status" value="1"/>
</dbReference>
<dbReference type="EMBL" id="CAFAAV010000161">
    <property type="protein sequence ID" value="CAB4828940.1"/>
    <property type="molecule type" value="Genomic_DNA"/>
</dbReference>
<dbReference type="AlphaFoldDB" id="A0A6J7A8Z7"/>
<evidence type="ECO:0000313" key="2">
    <source>
        <dbReference type="EMBL" id="CAB4363404.1"/>
    </source>
</evidence>
<evidence type="ECO:0000313" key="5">
    <source>
        <dbReference type="EMBL" id="CAB4849938.1"/>
    </source>
</evidence>
<name>A0A6J7A8Z7_9ZZZZ</name>
<dbReference type="Gene3D" id="2.20.25.570">
    <property type="match status" value="1"/>
</dbReference>
<protein>
    <submittedName>
        <fullName evidence="4">Unannotated protein</fullName>
    </submittedName>
</protein>
<dbReference type="InterPro" id="IPR029063">
    <property type="entry name" value="SAM-dependent_MTases_sf"/>
</dbReference>
<evidence type="ECO:0000313" key="4">
    <source>
        <dbReference type="EMBL" id="CAB4828940.1"/>
    </source>
</evidence>
<accession>A0A6J7A8Z7</accession>
<dbReference type="EMBL" id="CAFBIY010000044">
    <property type="protein sequence ID" value="CAB4849938.1"/>
    <property type="molecule type" value="Genomic_DNA"/>
</dbReference>
<proteinExistence type="predicted"/>
<evidence type="ECO:0000313" key="6">
    <source>
        <dbReference type="EMBL" id="CAB4925173.1"/>
    </source>
</evidence>
<evidence type="ECO:0000259" key="1">
    <source>
        <dbReference type="Pfam" id="PF13649"/>
    </source>
</evidence>
<dbReference type="InterPro" id="IPR041698">
    <property type="entry name" value="Methyltransf_25"/>
</dbReference>